<evidence type="ECO:0000313" key="11">
    <source>
        <dbReference type="Proteomes" id="UP001194714"/>
    </source>
</evidence>
<evidence type="ECO:0000256" key="5">
    <source>
        <dbReference type="ARBA" id="ARBA00022692"/>
    </source>
</evidence>
<evidence type="ECO:0000256" key="1">
    <source>
        <dbReference type="ARBA" id="ARBA00004236"/>
    </source>
</evidence>
<accession>A0ABS0AYF5</accession>
<keyword evidence="3" id="KW-1003">Cell membrane</keyword>
<dbReference type="Pfam" id="PF02397">
    <property type="entry name" value="Bac_transf"/>
    <property type="match status" value="1"/>
</dbReference>
<reference evidence="10 11" key="1">
    <citation type="submission" date="2020-01" db="EMBL/GenBank/DDBJ databases">
        <title>Draft genome sequence of Cand. Neptunochlamydia vexilliferae K9.</title>
        <authorList>
            <person name="Schulz F."/>
            <person name="Koestlbacher S."/>
            <person name="Wascher F."/>
            <person name="Pizzetti I."/>
            <person name="Horn M."/>
        </authorList>
    </citation>
    <scope>NUCLEOTIDE SEQUENCE [LARGE SCALE GENOMIC DNA]</scope>
    <source>
        <strain evidence="10 11">K9</strain>
    </source>
</reference>
<name>A0ABS0AYF5_9BACT</name>
<keyword evidence="7 8" id="KW-0472">Membrane</keyword>
<protein>
    <submittedName>
        <fullName evidence="10">Exopolysaccharide production protein ExoY</fullName>
    </submittedName>
</protein>
<proteinExistence type="inferred from homology"/>
<evidence type="ECO:0000313" key="10">
    <source>
        <dbReference type="EMBL" id="MBF5059157.1"/>
    </source>
</evidence>
<comment type="subcellular location">
    <subcellularLocation>
        <location evidence="1">Cell membrane</location>
    </subcellularLocation>
</comment>
<dbReference type="Proteomes" id="UP001194714">
    <property type="component" value="Unassembled WGS sequence"/>
</dbReference>
<sequence length="222" mass="25824">MPPMEAVIEKNTHPFYPFFKRLFDLAFSTTFITIFSPVYLALALLIKLGSKGPIFYIGKRLGKGGKHVTIYKFRTMYLDAEERLEEMLKNNPKMREEWEVYQKLQDDPRCTPIGKFLRKTSLDEFPQFLNVIKGDLSVVGPRPHYIEELEGERNSPLKKYAQFVLSVKPGITGLWQISGRNHLSYEDRVELDSLYYKKQSFFYDLMVVLKTIPLVLISRGAV</sequence>
<feature type="domain" description="Bacterial sugar transferase" evidence="9">
    <location>
        <begin position="20"/>
        <end position="216"/>
    </location>
</feature>
<evidence type="ECO:0000256" key="4">
    <source>
        <dbReference type="ARBA" id="ARBA00022679"/>
    </source>
</evidence>
<evidence type="ECO:0000256" key="2">
    <source>
        <dbReference type="ARBA" id="ARBA00006464"/>
    </source>
</evidence>
<evidence type="ECO:0000256" key="7">
    <source>
        <dbReference type="ARBA" id="ARBA00023136"/>
    </source>
</evidence>
<evidence type="ECO:0000259" key="9">
    <source>
        <dbReference type="Pfam" id="PF02397"/>
    </source>
</evidence>
<keyword evidence="6 8" id="KW-1133">Transmembrane helix</keyword>
<feature type="transmembrane region" description="Helical" evidence="8">
    <location>
        <begin position="25"/>
        <end position="46"/>
    </location>
</feature>
<keyword evidence="11" id="KW-1185">Reference proteome</keyword>
<organism evidence="10 11">
    <name type="scientific">Candidatus Neptunichlamydia vexilliferae</name>
    <dbReference type="NCBI Taxonomy" id="1651774"/>
    <lineage>
        <taxon>Bacteria</taxon>
        <taxon>Pseudomonadati</taxon>
        <taxon>Chlamydiota</taxon>
        <taxon>Chlamydiia</taxon>
        <taxon>Parachlamydiales</taxon>
        <taxon>Simkaniaceae</taxon>
        <taxon>Candidatus Neptunichlamydia</taxon>
    </lineage>
</organism>
<keyword evidence="5 8" id="KW-0812">Transmembrane</keyword>
<dbReference type="InterPro" id="IPR003362">
    <property type="entry name" value="Bact_transf"/>
</dbReference>
<comment type="similarity">
    <text evidence="2">Belongs to the bacterial sugar transferase family.</text>
</comment>
<dbReference type="PANTHER" id="PTHR30576:SF4">
    <property type="entry name" value="UNDECAPRENYL-PHOSPHATE GALACTOSE PHOSPHOTRANSFERASE"/>
    <property type="match status" value="1"/>
</dbReference>
<comment type="caution">
    <text evidence="10">The sequence shown here is derived from an EMBL/GenBank/DDBJ whole genome shotgun (WGS) entry which is preliminary data.</text>
</comment>
<dbReference type="EMBL" id="JAAEJV010000012">
    <property type="protein sequence ID" value="MBF5059157.1"/>
    <property type="molecule type" value="Genomic_DNA"/>
</dbReference>
<evidence type="ECO:0000256" key="8">
    <source>
        <dbReference type="SAM" id="Phobius"/>
    </source>
</evidence>
<keyword evidence="4" id="KW-0808">Transferase</keyword>
<gene>
    <name evidence="10" type="ORF">NEPTK9_000665</name>
</gene>
<dbReference type="PANTHER" id="PTHR30576">
    <property type="entry name" value="COLANIC BIOSYNTHESIS UDP-GLUCOSE LIPID CARRIER TRANSFERASE"/>
    <property type="match status" value="1"/>
</dbReference>
<evidence type="ECO:0000256" key="3">
    <source>
        <dbReference type="ARBA" id="ARBA00022475"/>
    </source>
</evidence>
<evidence type="ECO:0000256" key="6">
    <source>
        <dbReference type="ARBA" id="ARBA00022989"/>
    </source>
</evidence>